<organism evidence="2 3">
    <name type="scientific">Streptomyces cynarae</name>
    <dbReference type="NCBI Taxonomy" id="2981134"/>
    <lineage>
        <taxon>Bacteria</taxon>
        <taxon>Bacillati</taxon>
        <taxon>Actinomycetota</taxon>
        <taxon>Actinomycetes</taxon>
        <taxon>Kitasatosporales</taxon>
        <taxon>Streptomycetaceae</taxon>
        <taxon>Streptomyces</taxon>
    </lineage>
</organism>
<protein>
    <recommendedName>
        <fullName evidence="4">ABC transporter permease</fullName>
    </recommendedName>
</protein>
<dbReference type="EMBL" id="CP106793">
    <property type="protein sequence ID" value="UXY19809.1"/>
    <property type="molecule type" value="Genomic_DNA"/>
</dbReference>
<dbReference type="RefSeq" id="WP_263229927.1">
    <property type="nucleotide sequence ID" value="NZ_CP106793.1"/>
</dbReference>
<feature type="transmembrane region" description="Helical" evidence="1">
    <location>
        <begin position="45"/>
        <end position="64"/>
    </location>
</feature>
<keyword evidence="1" id="KW-1133">Transmembrane helix</keyword>
<sequence>MIWWLKARQAHVVLPASLAGLAALTLVFQDTTALLPSISLSGGTQTQVMTFVAIVPVAAVARCLDSRLPAPEGSGIRPVRRLDTLLVLSVVAASLLVGFAVGALTGSSAAWAVGRNTAFLTGLMLCFHALVGTPAVMVPVAWVMAVVLVGFRTFTDPYFWAIVPEPLGAPHAAIAAVLALAAGIAAQLRSPRNQP</sequence>
<proteinExistence type="predicted"/>
<evidence type="ECO:0008006" key="4">
    <source>
        <dbReference type="Google" id="ProtNLM"/>
    </source>
</evidence>
<feature type="transmembrane region" description="Helical" evidence="1">
    <location>
        <begin position="85"/>
        <end position="104"/>
    </location>
</feature>
<evidence type="ECO:0000256" key="1">
    <source>
        <dbReference type="SAM" id="Phobius"/>
    </source>
</evidence>
<feature type="transmembrane region" description="Helical" evidence="1">
    <location>
        <begin position="136"/>
        <end position="155"/>
    </location>
</feature>
<evidence type="ECO:0000313" key="2">
    <source>
        <dbReference type="EMBL" id="UXY19809.1"/>
    </source>
</evidence>
<keyword evidence="1" id="KW-0812">Transmembrane</keyword>
<name>A0ABY6DZH7_9ACTN</name>
<accession>A0ABY6DZH7</accession>
<gene>
    <name evidence="2" type="ORF">N8I84_14525</name>
</gene>
<keyword evidence="1" id="KW-0472">Membrane</keyword>
<dbReference type="Proteomes" id="UP001061298">
    <property type="component" value="Chromosome"/>
</dbReference>
<reference evidence="2" key="1">
    <citation type="submission" date="2022-10" db="EMBL/GenBank/DDBJ databases">
        <authorList>
            <person name="Mo P."/>
        </authorList>
    </citation>
    <scope>NUCLEOTIDE SEQUENCE</scope>
    <source>
        <strain evidence="2">HUAS 13-4</strain>
    </source>
</reference>
<evidence type="ECO:0000313" key="3">
    <source>
        <dbReference type="Proteomes" id="UP001061298"/>
    </source>
</evidence>
<keyword evidence="3" id="KW-1185">Reference proteome</keyword>